<sequence length="75" mass="8081">MERGARMNLQFVVALVVALFTMTVITCPKVVEGAFGIILNPCTRQACADACKKILGDKYRSSACYGGNKFCLCLG</sequence>
<evidence type="ECO:0008006" key="4">
    <source>
        <dbReference type="Google" id="ProtNLM"/>
    </source>
</evidence>
<comment type="caution">
    <text evidence="2">The sequence shown here is derived from an EMBL/GenBank/DDBJ whole genome shotgun (WGS) entry which is preliminary data.</text>
</comment>
<dbReference type="EMBL" id="NKXS01002088">
    <property type="protein sequence ID" value="PIN15377.1"/>
    <property type="molecule type" value="Genomic_DNA"/>
</dbReference>
<proteinExistence type="predicted"/>
<dbReference type="AlphaFoldDB" id="A0A2G9HCW9"/>
<evidence type="ECO:0000313" key="3">
    <source>
        <dbReference type="Proteomes" id="UP000231279"/>
    </source>
</evidence>
<evidence type="ECO:0000313" key="2">
    <source>
        <dbReference type="EMBL" id="PIN15377.1"/>
    </source>
</evidence>
<accession>A0A2G9HCW9</accession>
<keyword evidence="1" id="KW-0732">Signal</keyword>
<dbReference type="Proteomes" id="UP000231279">
    <property type="component" value="Unassembled WGS sequence"/>
</dbReference>
<gene>
    <name evidence="2" type="ORF">CDL12_11981</name>
</gene>
<feature type="signal peptide" evidence="1">
    <location>
        <begin position="1"/>
        <end position="26"/>
    </location>
</feature>
<organism evidence="2 3">
    <name type="scientific">Handroanthus impetiginosus</name>
    <dbReference type="NCBI Taxonomy" id="429701"/>
    <lineage>
        <taxon>Eukaryota</taxon>
        <taxon>Viridiplantae</taxon>
        <taxon>Streptophyta</taxon>
        <taxon>Embryophyta</taxon>
        <taxon>Tracheophyta</taxon>
        <taxon>Spermatophyta</taxon>
        <taxon>Magnoliopsida</taxon>
        <taxon>eudicotyledons</taxon>
        <taxon>Gunneridae</taxon>
        <taxon>Pentapetalae</taxon>
        <taxon>asterids</taxon>
        <taxon>lamiids</taxon>
        <taxon>Lamiales</taxon>
        <taxon>Bignoniaceae</taxon>
        <taxon>Crescentiina</taxon>
        <taxon>Tabebuia alliance</taxon>
        <taxon>Handroanthus</taxon>
    </lineage>
</organism>
<reference evidence="3" key="1">
    <citation type="journal article" date="2018" name="Gigascience">
        <title>Genome assembly of the Pink Ipe (Handroanthus impetiginosus, Bignoniaceae), a highly valued, ecologically keystone Neotropical timber forest tree.</title>
        <authorList>
            <person name="Silva-Junior O.B."/>
            <person name="Grattapaglia D."/>
            <person name="Novaes E."/>
            <person name="Collevatti R.G."/>
        </authorList>
    </citation>
    <scope>NUCLEOTIDE SEQUENCE [LARGE SCALE GENOMIC DNA]</scope>
    <source>
        <strain evidence="3">cv. UFG-1</strain>
    </source>
</reference>
<name>A0A2G9HCW9_9LAMI</name>
<dbReference type="OrthoDB" id="10425740at2759"/>
<feature type="chain" id="PRO_5013580656" description="Knottin scorpion toxin-like domain-containing protein" evidence="1">
    <location>
        <begin position="27"/>
        <end position="75"/>
    </location>
</feature>
<evidence type="ECO:0000256" key="1">
    <source>
        <dbReference type="SAM" id="SignalP"/>
    </source>
</evidence>
<protein>
    <recommendedName>
        <fullName evidence="4">Knottin scorpion toxin-like domain-containing protein</fullName>
    </recommendedName>
</protein>
<keyword evidence="3" id="KW-1185">Reference proteome</keyword>